<dbReference type="InterPro" id="IPR022646">
    <property type="entry name" value="SecD/SecF_CS"/>
</dbReference>
<comment type="subcellular location">
    <subcellularLocation>
        <location evidence="1 9">Cell membrane</location>
        <topology evidence="1 9">Multi-pass membrane protein</topology>
    </subcellularLocation>
</comment>
<dbReference type="InterPro" id="IPR048634">
    <property type="entry name" value="SecD_SecF_C"/>
</dbReference>
<feature type="transmembrane region" description="Helical" evidence="9">
    <location>
        <begin position="481"/>
        <end position="501"/>
    </location>
</feature>
<evidence type="ECO:0000256" key="3">
    <source>
        <dbReference type="ARBA" id="ARBA00022475"/>
    </source>
</evidence>
<proteinExistence type="inferred from homology"/>
<feature type="transmembrane region" description="Helical" evidence="9">
    <location>
        <begin position="457"/>
        <end position="474"/>
    </location>
</feature>
<dbReference type="SUPFAM" id="SSF82866">
    <property type="entry name" value="Multidrug efflux transporter AcrB transmembrane domain"/>
    <property type="match status" value="1"/>
</dbReference>
<dbReference type="AlphaFoldDB" id="A0A4D6YBY6"/>
<evidence type="ECO:0000256" key="2">
    <source>
        <dbReference type="ARBA" id="ARBA00022448"/>
    </source>
</evidence>
<accession>A0A4D6YBY6</accession>
<dbReference type="GO" id="GO:0065002">
    <property type="term" value="P:intracellular protein transmembrane transport"/>
    <property type="evidence" value="ECO:0007669"/>
    <property type="project" value="UniProtKB-UniRule"/>
</dbReference>
<dbReference type="Gene3D" id="3.30.1360.200">
    <property type="match status" value="1"/>
</dbReference>
<dbReference type="InterPro" id="IPR005791">
    <property type="entry name" value="SecD"/>
</dbReference>
<feature type="transmembrane region" description="Helical" evidence="9">
    <location>
        <begin position="507"/>
        <end position="528"/>
    </location>
</feature>
<keyword evidence="2 9" id="KW-0813">Transport</keyword>
<keyword evidence="6 9" id="KW-1133">Transmembrane helix</keyword>
<dbReference type="InterPro" id="IPR022813">
    <property type="entry name" value="SecD/SecF_arch_bac"/>
</dbReference>
<dbReference type="GO" id="GO:0006605">
    <property type="term" value="P:protein targeting"/>
    <property type="evidence" value="ECO:0007669"/>
    <property type="project" value="UniProtKB-UniRule"/>
</dbReference>
<dbReference type="GO" id="GO:0015450">
    <property type="term" value="F:protein-transporting ATPase activity"/>
    <property type="evidence" value="ECO:0007669"/>
    <property type="project" value="InterPro"/>
</dbReference>
<dbReference type="OrthoDB" id="9805019at2"/>
<evidence type="ECO:0000256" key="4">
    <source>
        <dbReference type="ARBA" id="ARBA00022692"/>
    </source>
</evidence>
<keyword evidence="5 9" id="KW-0653">Protein transport</keyword>
<organism evidence="14 15">
    <name type="scientific">Buchnera aphidicola subsp. Melaphis rhois</name>
    <dbReference type="NCBI Taxonomy" id="118103"/>
    <lineage>
        <taxon>Bacteria</taxon>
        <taxon>Pseudomonadati</taxon>
        <taxon>Pseudomonadota</taxon>
        <taxon>Gammaproteobacteria</taxon>
        <taxon>Enterobacterales</taxon>
        <taxon>Erwiniaceae</taxon>
        <taxon>Buchnera</taxon>
    </lineage>
</organism>
<evidence type="ECO:0000313" key="14">
    <source>
        <dbReference type="EMBL" id="QCI23160.1"/>
    </source>
</evidence>
<keyword evidence="7 9" id="KW-0811">Translocation</keyword>
<dbReference type="GO" id="GO:0043952">
    <property type="term" value="P:protein transport by the Sec complex"/>
    <property type="evidence" value="ECO:0007669"/>
    <property type="project" value="UniProtKB-UniRule"/>
</dbReference>
<evidence type="ECO:0000256" key="8">
    <source>
        <dbReference type="ARBA" id="ARBA00023136"/>
    </source>
</evidence>
<keyword evidence="8 9" id="KW-0472">Membrane</keyword>
<evidence type="ECO:0000259" key="13">
    <source>
        <dbReference type="Pfam" id="PF22599"/>
    </source>
</evidence>
<dbReference type="Pfam" id="PF02355">
    <property type="entry name" value="SecD_SecF_C"/>
    <property type="match status" value="1"/>
</dbReference>
<comment type="similarity">
    <text evidence="9">Belongs to the SecD/SecF family. SecD subfamily.</text>
</comment>
<dbReference type="PANTHER" id="PTHR30081:SF1">
    <property type="entry name" value="PROTEIN TRANSLOCASE SUBUNIT SECD"/>
    <property type="match status" value="1"/>
</dbReference>
<evidence type="ECO:0000256" key="1">
    <source>
        <dbReference type="ARBA" id="ARBA00004651"/>
    </source>
</evidence>
<dbReference type="InterPro" id="IPR048631">
    <property type="entry name" value="SecD_1st"/>
</dbReference>
<dbReference type="NCBIfam" id="TIGR00916">
    <property type="entry name" value="2A0604s01"/>
    <property type="match status" value="1"/>
</dbReference>
<dbReference type="Pfam" id="PF21760">
    <property type="entry name" value="SecD_1st"/>
    <property type="match status" value="1"/>
</dbReference>
<dbReference type="Pfam" id="PF22599">
    <property type="entry name" value="SecDF_P1_head"/>
    <property type="match status" value="1"/>
</dbReference>
<comment type="subunit">
    <text evidence="9">Forms a complex with SecF. Part of the essential Sec protein translocation apparatus which comprises SecA, SecYEG and auxiliary proteins SecDF-YajC and YidC.</text>
</comment>
<keyword evidence="4 9" id="KW-0812">Transmembrane</keyword>
<dbReference type="InterPro" id="IPR027398">
    <property type="entry name" value="SecD-TM"/>
</dbReference>
<evidence type="ECO:0000256" key="6">
    <source>
        <dbReference type="ARBA" id="ARBA00022989"/>
    </source>
</evidence>
<evidence type="ECO:0000256" key="5">
    <source>
        <dbReference type="ARBA" id="ARBA00022927"/>
    </source>
</evidence>
<feature type="domain" description="SecD export protein N-terminal TM" evidence="11">
    <location>
        <begin position="3"/>
        <end position="97"/>
    </location>
</feature>
<gene>
    <name evidence="9 14" type="primary">secD</name>
    <name evidence="14" type="ORF">D9V73_00625</name>
</gene>
<dbReference type="HAMAP" id="MF_01463_B">
    <property type="entry name" value="SecD_B"/>
    <property type="match status" value="1"/>
</dbReference>
<protein>
    <recommendedName>
        <fullName evidence="9">Protein translocase subunit SecD</fullName>
    </recommendedName>
</protein>
<evidence type="ECO:0000313" key="15">
    <source>
        <dbReference type="Proteomes" id="UP000298566"/>
    </source>
</evidence>
<reference evidence="14 15" key="1">
    <citation type="submission" date="2018-10" db="EMBL/GenBank/DDBJ databases">
        <title>Comparative functional genomics of the obligate endosymbiont Buchnera aphidicola.</title>
        <authorList>
            <person name="Chong R.A."/>
        </authorList>
    </citation>
    <scope>NUCLEOTIDE SEQUENCE [LARGE SCALE GENOMIC DNA]</scope>
    <source>
        <strain evidence="14 15">Mrh</strain>
    </source>
</reference>
<dbReference type="Gene3D" id="1.20.1640.10">
    <property type="entry name" value="Multidrug efflux transporter AcrB transmembrane domain"/>
    <property type="match status" value="1"/>
</dbReference>
<dbReference type="Gene3D" id="3.30.70.3400">
    <property type="match status" value="1"/>
</dbReference>
<dbReference type="RefSeq" id="WP_158336352.1">
    <property type="nucleotide sequence ID" value="NZ_CP033004.1"/>
</dbReference>
<comment type="function">
    <text evidence="9">Part of the Sec protein translocase complex. Interacts with the SecYEG preprotein conducting channel. SecDF uses the proton motive force (PMF) to complete protein translocation after the ATP-dependent function of SecA.</text>
</comment>
<dbReference type="NCBIfam" id="TIGR01129">
    <property type="entry name" value="secD"/>
    <property type="match status" value="1"/>
</dbReference>
<dbReference type="PANTHER" id="PTHR30081">
    <property type="entry name" value="PROTEIN-EXPORT MEMBRANE PROTEIN SEC"/>
    <property type="match status" value="1"/>
</dbReference>
<evidence type="ECO:0000256" key="9">
    <source>
        <dbReference type="HAMAP-Rule" id="MF_01463"/>
    </source>
</evidence>
<evidence type="ECO:0000259" key="10">
    <source>
        <dbReference type="Pfam" id="PF02355"/>
    </source>
</evidence>
<dbReference type="PROSITE" id="PS51257">
    <property type="entry name" value="PROKAR_LIPOPROTEIN"/>
    <property type="match status" value="1"/>
</dbReference>
<evidence type="ECO:0000259" key="11">
    <source>
        <dbReference type="Pfam" id="PF13721"/>
    </source>
</evidence>
<dbReference type="Proteomes" id="UP000298566">
    <property type="component" value="Chromosome"/>
</dbReference>
<sequence length="619" mass="70649">MFSRFALFKLYIIIILLLLGIVYACPNFYKNTFLIKISLIKNYSYHYSPKKHILDVVNVLKNKHLNYVKLEVKDRSVFLHFKNINSQLEAFEVLNKTSLCKTSVISLRSNTSFPKFFSIFGAKPILLGLDLQGGTRFLLQVNTNNVFEIHRLSIIKYFLSYFSKNNYNNVQIKPISNYGIEFSSPNSYLLDKIKYESNVKRFNLICNRKSQYVLSANFSKTYLTSIIQSVIEKNIYILKNRIHHLGISEPIVHQQGVNFIAVELPGLENNIQVREVLKNNVSIEFHLVNNSVDTRAIRSNNYITNDSKLYRMDNVLVLLYKRPFMTGDYITDANYIVNDLNQILVNVKLNRLGGKIMSEITKNNIGEHIAILSVEYTNDKTKSSNNNMLLYKKENIINIAKISSILDDSFQIIGIRDVSEAKKLSILLKTGSFISPVTIVEESIVGPSIGKKNIRNGILSCIISITLCLCVMIIRYRKSGLIAFIALMFNFLLILAIMSILPEMVLTMPGIASILLTLAFSIDANVLINERIREEINNNVYIREAVHKGYNRSYLSIFDANVTMLIISIVLYIVGTDVIKNFAITTIVGIFTSLFSSLFVTRTIVQVFYPDNKIRNLSI</sequence>
<dbReference type="Pfam" id="PF13721">
    <property type="entry name" value="SecD-TM1"/>
    <property type="match status" value="1"/>
</dbReference>
<dbReference type="InterPro" id="IPR054384">
    <property type="entry name" value="SecDF_P1_head"/>
</dbReference>
<evidence type="ECO:0000259" key="12">
    <source>
        <dbReference type="Pfam" id="PF21760"/>
    </source>
</evidence>
<dbReference type="InterPro" id="IPR055344">
    <property type="entry name" value="SecD_SecF_C_bact"/>
</dbReference>
<dbReference type="Pfam" id="PF07549">
    <property type="entry name" value="Sec_GG"/>
    <property type="match status" value="1"/>
</dbReference>
<feature type="transmembrane region" description="Helical" evidence="9">
    <location>
        <begin position="553"/>
        <end position="575"/>
    </location>
</feature>
<keyword evidence="3 9" id="KW-1003">Cell membrane</keyword>
<feature type="domain" description="Protein translocase subunit SecDF P1" evidence="12">
    <location>
        <begin position="231"/>
        <end position="289"/>
    </location>
</feature>
<comment type="caution">
    <text evidence="9">Lacks conserved residue(s) required for the propagation of feature annotation.</text>
</comment>
<dbReference type="EMBL" id="CP033004">
    <property type="protein sequence ID" value="QCI23160.1"/>
    <property type="molecule type" value="Genomic_DNA"/>
</dbReference>
<name>A0A4D6YBY6_BUCMH</name>
<evidence type="ECO:0000256" key="7">
    <source>
        <dbReference type="ARBA" id="ARBA00023010"/>
    </source>
</evidence>
<feature type="transmembrane region" description="Helical" evidence="9">
    <location>
        <begin position="581"/>
        <end position="605"/>
    </location>
</feature>
<dbReference type="GO" id="GO:0005886">
    <property type="term" value="C:plasma membrane"/>
    <property type="evidence" value="ECO:0007669"/>
    <property type="project" value="UniProtKB-SubCell"/>
</dbReference>
<feature type="domain" description="SecDF P1 head subdomain" evidence="13">
    <location>
        <begin position="314"/>
        <end position="433"/>
    </location>
</feature>
<feature type="domain" description="Protein export membrane protein SecD/SecF C-terminal" evidence="10">
    <location>
        <begin position="438"/>
        <end position="607"/>
    </location>
</feature>